<evidence type="ECO:0000256" key="5">
    <source>
        <dbReference type="ARBA" id="ARBA00023157"/>
    </source>
</evidence>
<dbReference type="Gene3D" id="2.60.40.770">
    <property type="match status" value="1"/>
</dbReference>
<keyword evidence="3" id="KW-0964">Secreted</keyword>
<evidence type="ECO:0000256" key="4">
    <source>
        <dbReference type="ARBA" id="ARBA00022729"/>
    </source>
</evidence>
<feature type="chain" id="PRO_5042598682" evidence="6">
    <location>
        <begin position="19"/>
        <end position="155"/>
    </location>
</feature>
<dbReference type="Proteomes" id="UP000694920">
    <property type="component" value="Unplaced"/>
</dbReference>
<gene>
    <name evidence="9" type="primary">LOC107262970</name>
</gene>
<evidence type="ECO:0000313" key="8">
    <source>
        <dbReference type="Proteomes" id="UP000694920"/>
    </source>
</evidence>
<dbReference type="KEGG" id="ccin:107262970"/>
<name>A0AAJ7BG45_CEPCN</name>
<dbReference type="PANTHER" id="PTHR11306:SF68">
    <property type="entry name" value="NPC INTRACELLULAR CHOLESTEROL TRANSPORTER 2"/>
    <property type="match status" value="1"/>
</dbReference>
<dbReference type="FunFam" id="2.60.40.770:FF:000001">
    <property type="entry name" value="NPC intracellular cholesterol transporter 2"/>
    <property type="match status" value="1"/>
</dbReference>
<protein>
    <submittedName>
        <fullName evidence="9">NPC intracellular cholesterol transporter 2 homolog a</fullName>
    </submittedName>
</protein>
<comment type="subcellular location">
    <subcellularLocation>
        <location evidence="1">Secreted</location>
    </subcellularLocation>
</comment>
<dbReference type="GO" id="GO:0005576">
    <property type="term" value="C:extracellular region"/>
    <property type="evidence" value="ECO:0007669"/>
    <property type="project" value="UniProtKB-SubCell"/>
</dbReference>
<comment type="similarity">
    <text evidence="2">Belongs to the NPC2 family.</text>
</comment>
<dbReference type="InterPro" id="IPR039670">
    <property type="entry name" value="NPC2-like"/>
</dbReference>
<keyword evidence="4 6" id="KW-0732">Signal</keyword>
<evidence type="ECO:0000256" key="1">
    <source>
        <dbReference type="ARBA" id="ARBA00004613"/>
    </source>
</evidence>
<dbReference type="SUPFAM" id="SSF81296">
    <property type="entry name" value="E set domains"/>
    <property type="match status" value="1"/>
</dbReference>
<proteinExistence type="inferred from homology"/>
<reference evidence="9" key="1">
    <citation type="submission" date="2025-08" db="UniProtKB">
        <authorList>
            <consortium name="RefSeq"/>
        </authorList>
    </citation>
    <scope>IDENTIFICATION</scope>
</reference>
<dbReference type="CTD" id="41710"/>
<evidence type="ECO:0000256" key="2">
    <source>
        <dbReference type="ARBA" id="ARBA00006370"/>
    </source>
</evidence>
<accession>A0AAJ7BG45</accession>
<dbReference type="Pfam" id="PF02221">
    <property type="entry name" value="E1_DerP2_DerF2"/>
    <property type="match status" value="1"/>
</dbReference>
<evidence type="ECO:0000256" key="3">
    <source>
        <dbReference type="ARBA" id="ARBA00022525"/>
    </source>
</evidence>
<dbReference type="GO" id="GO:0032367">
    <property type="term" value="P:intracellular cholesterol transport"/>
    <property type="evidence" value="ECO:0007669"/>
    <property type="project" value="InterPro"/>
</dbReference>
<dbReference type="InterPro" id="IPR033916">
    <property type="entry name" value="ML_Npc2-like"/>
</dbReference>
<feature type="signal peptide" evidence="6">
    <location>
        <begin position="1"/>
        <end position="18"/>
    </location>
</feature>
<dbReference type="GeneID" id="107262970"/>
<dbReference type="RefSeq" id="XP_015585215.1">
    <property type="nucleotide sequence ID" value="XM_015729729.2"/>
</dbReference>
<evidence type="ECO:0000259" key="7">
    <source>
        <dbReference type="SMART" id="SM00737"/>
    </source>
</evidence>
<dbReference type="GO" id="GO:0032934">
    <property type="term" value="F:sterol binding"/>
    <property type="evidence" value="ECO:0007669"/>
    <property type="project" value="InterPro"/>
</dbReference>
<dbReference type="InterPro" id="IPR014756">
    <property type="entry name" value="Ig_E-set"/>
</dbReference>
<keyword evidence="5" id="KW-1015">Disulfide bond</keyword>
<evidence type="ECO:0000313" key="9">
    <source>
        <dbReference type="RefSeq" id="XP_015585215.1"/>
    </source>
</evidence>
<dbReference type="CDD" id="cd00916">
    <property type="entry name" value="Npc2_like"/>
    <property type="match status" value="1"/>
</dbReference>
<organism evidence="8 9">
    <name type="scientific">Cephus cinctus</name>
    <name type="common">Wheat stem sawfly</name>
    <dbReference type="NCBI Taxonomy" id="211228"/>
    <lineage>
        <taxon>Eukaryota</taxon>
        <taxon>Metazoa</taxon>
        <taxon>Ecdysozoa</taxon>
        <taxon>Arthropoda</taxon>
        <taxon>Hexapoda</taxon>
        <taxon>Insecta</taxon>
        <taxon>Pterygota</taxon>
        <taxon>Neoptera</taxon>
        <taxon>Endopterygota</taxon>
        <taxon>Hymenoptera</taxon>
        <taxon>Cephoidea</taxon>
        <taxon>Cephidae</taxon>
        <taxon>Cephus</taxon>
    </lineage>
</organism>
<evidence type="ECO:0000256" key="6">
    <source>
        <dbReference type="SAM" id="SignalP"/>
    </source>
</evidence>
<dbReference type="InterPro" id="IPR003172">
    <property type="entry name" value="ML_dom"/>
</dbReference>
<sequence length="155" mass="16991">MLRETFLVLATLLVLAAATQVNHCGNGKLYEDPNQVQITGCNSPPCKLKKRTKIGIEQKFVPNRDVQTLTTSVHATILGIPLPFVGVDGANACQNIFNADGSKSSCPLKKGTPYIYKNEFPILELYPKVSLVVYYALTEKNDIVTCFEVPSKITS</sequence>
<dbReference type="AlphaFoldDB" id="A0AAJ7BG45"/>
<dbReference type="PANTHER" id="PTHR11306">
    <property type="entry name" value="NIEMANN PICK TYPE C2 PROTEIN NPC2-RELATED"/>
    <property type="match status" value="1"/>
</dbReference>
<keyword evidence="8" id="KW-1185">Reference proteome</keyword>
<dbReference type="SMART" id="SM00737">
    <property type="entry name" value="ML"/>
    <property type="match status" value="1"/>
</dbReference>
<feature type="domain" description="MD-2-related lipid-recognition" evidence="7">
    <location>
        <begin position="21"/>
        <end position="151"/>
    </location>
</feature>